<sequence length="55" mass="6374">MILTKIKEKPIMQGHGKKALPILMRNKAKPQRTSKEAAPQDMKDRFLLFITSRTH</sequence>
<evidence type="ECO:0000313" key="1">
    <source>
        <dbReference type="EMBL" id="EEF29674.1"/>
    </source>
</evidence>
<protein>
    <submittedName>
        <fullName evidence="1">Uncharacterized protein</fullName>
    </submittedName>
</protein>
<dbReference type="Proteomes" id="UP000008311">
    <property type="component" value="Unassembled WGS sequence"/>
</dbReference>
<reference evidence="2" key="1">
    <citation type="journal article" date="2010" name="Nat. Biotechnol.">
        <title>Draft genome sequence of the oilseed species Ricinus communis.</title>
        <authorList>
            <person name="Chan A.P."/>
            <person name="Crabtree J."/>
            <person name="Zhao Q."/>
            <person name="Lorenzi H."/>
            <person name="Orvis J."/>
            <person name="Puiu D."/>
            <person name="Melake-Berhan A."/>
            <person name="Jones K.M."/>
            <person name="Redman J."/>
            <person name="Chen G."/>
            <person name="Cahoon E.B."/>
            <person name="Gedil M."/>
            <person name="Stanke M."/>
            <person name="Haas B.J."/>
            <person name="Wortman J.R."/>
            <person name="Fraser-Liggett C.M."/>
            <person name="Ravel J."/>
            <person name="Rabinowicz P.D."/>
        </authorList>
    </citation>
    <scope>NUCLEOTIDE SEQUENCE [LARGE SCALE GENOMIC DNA]</scope>
    <source>
        <strain evidence="2">cv. Hale</strain>
    </source>
</reference>
<gene>
    <name evidence="1" type="ORF">RCOM_0096430</name>
</gene>
<accession>B9T388</accession>
<dbReference type="InParanoid" id="B9T388"/>
<dbReference type="AlphaFoldDB" id="B9T388"/>
<dbReference type="EMBL" id="EQ974407">
    <property type="protein sequence ID" value="EEF29674.1"/>
    <property type="molecule type" value="Genomic_DNA"/>
</dbReference>
<organism evidence="1 2">
    <name type="scientific">Ricinus communis</name>
    <name type="common">Castor bean</name>
    <dbReference type="NCBI Taxonomy" id="3988"/>
    <lineage>
        <taxon>Eukaryota</taxon>
        <taxon>Viridiplantae</taxon>
        <taxon>Streptophyta</taxon>
        <taxon>Embryophyta</taxon>
        <taxon>Tracheophyta</taxon>
        <taxon>Spermatophyta</taxon>
        <taxon>Magnoliopsida</taxon>
        <taxon>eudicotyledons</taxon>
        <taxon>Gunneridae</taxon>
        <taxon>Pentapetalae</taxon>
        <taxon>rosids</taxon>
        <taxon>fabids</taxon>
        <taxon>Malpighiales</taxon>
        <taxon>Euphorbiaceae</taxon>
        <taxon>Acalyphoideae</taxon>
        <taxon>Acalypheae</taxon>
        <taxon>Ricinus</taxon>
    </lineage>
</organism>
<keyword evidence="2" id="KW-1185">Reference proteome</keyword>
<proteinExistence type="predicted"/>
<evidence type="ECO:0000313" key="2">
    <source>
        <dbReference type="Proteomes" id="UP000008311"/>
    </source>
</evidence>
<name>B9T388_RICCO</name>